<dbReference type="RefSeq" id="WP_253750132.1">
    <property type="nucleotide sequence ID" value="NZ_JAMZDZ010000001.1"/>
</dbReference>
<gene>
    <name evidence="2" type="ORF">ACFOZ4_33730</name>
</gene>
<protein>
    <submittedName>
        <fullName evidence="2">Uncharacterized protein</fullName>
    </submittedName>
</protein>
<keyword evidence="3" id="KW-1185">Reference proteome</keyword>
<dbReference type="Proteomes" id="UP001595816">
    <property type="component" value="Unassembled WGS sequence"/>
</dbReference>
<evidence type="ECO:0000313" key="3">
    <source>
        <dbReference type="Proteomes" id="UP001595816"/>
    </source>
</evidence>
<reference evidence="3" key="1">
    <citation type="journal article" date="2019" name="Int. J. Syst. Evol. Microbiol.">
        <title>The Global Catalogue of Microorganisms (GCM) 10K type strain sequencing project: providing services to taxonomists for standard genome sequencing and annotation.</title>
        <authorList>
            <consortium name="The Broad Institute Genomics Platform"/>
            <consortium name="The Broad Institute Genome Sequencing Center for Infectious Disease"/>
            <person name="Wu L."/>
            <person name="Ma J."/>
        </authorList>
    </citation>
    <scope>NUCLEOTIDE SEQUENCE [LARGE SCALE GENOMIC DNA]</scope>
    <source>
        <strain evidence="3">CGMCC 4.7289</strain>
    </source>
</reference>
<sequence length="187" mass="19743">MTRILDRWPSALGLVSIAGAVAVLVLSSRDELPFGPADLFGPAIATMAGIYLMAYALGKPWTAWLAFVVLSVAVSVFHVLYLRTGAPNPAVGMAAVLVVLWIWVVAAGRRLSLQTAGMVFFGTLSLLCAAVEPPLAVAFAGLGFLFHGAWDAYHFKVDRVVNRPWSEYCGVVDLGVGVALLVTAANG</sequence>
<feature type="transmembrane region" description="Helical" evidence="1">
    <location>
        <begin position="90"/>
        <end position="107"/>
    </location>
</feature>
<dbReference type="EMBL" id="JBHSAY010000023">
    <property type="protein sequence ID" value="MFC4135602.1"/>
    <property type="molecule type" value="Genomic_DNA"/>
</dbReference>
<accession>A0ABV8LX07</accession>
<keyword evidence="1" id="KW-0472">Membrane</keyword>
<comment type="caution">
    <text evidence="2">The sequence shown here is derived from an EMBL/GenBank/DDBJ whole genome shotgun (WGS) entry which is preliminary data.</text>
</comment>
<feature type="transmembrane region" description="Helical" evidence="1">
    <location>
        <begin position="39"/>
        <end position="57"/>
    </location>
</feature>
<evidence type="ECO:0000256" key="1">
    <source>
        <dbReference type="SAM" id="Phobius"/>
    </source>
</evidence>
<keyword evidence="1" id="KW-1133">Transmembrane helix</keyword>
<organism evidence="2 3">
    <name type="scientific">Hamadaea flava</name>
    <dbReference type="NCBI Taxonomy" id="1742688"/>
    <lineage>
        <taxon>Bacteria</taxon>
        <taxon>Bacillati</taxon>
        <taxon>Actinomycetota</taxon>
        <taxon>Actinomycetes</taxon>
        <taxon>Micromonosporales</taxon>
        <taxon>Micromonosporaceae</taxon>
        <taxon>Hamadaea</taxon>
    </lineage>
</organism>
<keyword evidence="1" id="KW-0812">Transmembrane</keyword>
<name>A0ABV8LX07_9ACTN</name>
<evidence type="ECO:0000313" key="2">
    <source>
        <dbReference type="EMBL" id="MFC4135602.1"/>
    </source>
</evidence>
<feature type="transmembrane region" description="Helical" evidence="1">
    <location>
        <begin position="64"/>
        <end position="84"/>
    </location>
</feature>
<proteinExistence type="predicted"/>
<feature type="transmembrane region" description="Helical" evidence="1">
    <location>
        <begin position="119"/>
        <end position="145"/>
    </location>
</feature>